<dbReference type="SUPFAM" id="SSF161219">
    <property type="entry name" value="CHY zinc finger-like"/>
    <property type="match status" value="1"/>
</dbReference>
<dbReference type="Proteomes" id="UP000838763">
    <property type="component" value="Unassembled WGS sequence"/>
</dbReference>
<evidence type="ECO:0000256" key="5">
    <source>
        <dbReference type="SAM" id="Coils"/>
    </source>
</evidence>
<feature type="region of interest" description="Disordered" evidence="6">
    <location>
        <begin position="1"/>
        <end position="45"/>
    </location>
</feature>
<proteinExistence type="predicted"/>
<feature type="coiled-coil region" evidence="5">
    <location>
        <begin position="284"/>
        <end position="311"/>
    </location>
</feature>
<feature type="region of interest" description="Disordered" evidence="6">
    <location>
        <begin position="493"/>
        <end position="515"/>
    </location>
</feature>
<feature type="region of interest" description="Disordered" evidence="6">
    <location>
        <begin position="329"/>
        <end position="383"/>
    </location>
</feature>
<gene>
    <name evidence="8" type="ORF">PPNO1_LOCUS9494</name>
</gene>
<dbReference type="AlphaFoldDB" id="A0A9P1HDA4"/>
<organism evidence="8 9">
    <name type="scientific">Parascedosporium putredinis</name>
    <dbReference type="NCBI Taxonomy" id="1442378"/>
    <lineage>
        <taxon>Eukaryota</taxon>
        <taxon>Fungi</taxon>
        <taxon>Dikarya</taxon>
        <taxon>Ascomycota</taxon>
        <taxon>Pezizomycotina</taxon>
        <taxon>Sordariomycetes</taxon>
        <taxon>Hypocreomycetidae</taxon>
        <taxon>Microascales</taxon>
        <taxon>Microascaceae</taxon>
        <taxon>Parascedosporium</taxon>
    </lineage>
</organism>
<comment type="caution">
    <text evidence="8">The sequence shown here is derived from an EMBL/GenBank/DDBJ whole genome shotgun (WGS) entry which is preliminary data.</text>
</comment>
<dbReference type="PROSITE" id="PS51266">
    <property type="entry name" value="ZF_CHY"/>
    <property type="match status" value="1"/>
</dbReference>
<evidence type="ECO:0000256" key="3">
    <source>
        <dbReference type="ARBA" id="ARBA00022833"/>
    </source>
</evidence>
<dbReference type="InterPro" id="IPR008913">
    <property type="entry name" value="Znf_CHY"/>
</dbReference>
<accession>A0A9P1HDA4</accession>
<feature type="compositionally biased region" description="Polar residues" evidence="6">
    <location>
        <begin position="8"/>
        <end position="18"/>
    </location>
</feature>
<evidence type="ECO:0000313" key="9">
    <source>
        <dbReference type="Proteomes" id="UP000838763"/>
    </source>
</evidence>
<protein>
    <recommendedName>
        <fullName evidence="7">CHY-type domain-containing protein</fullName>
    </recommendedName>
</protein>
<dbReference type="GO" id="GO:0008270">
    <property type="term" value="F:zinc ion binding"/>
    <property type="evidence" value="ECO:0007669"/>
    <property type="project" value="UniProtKB-KW"/>
</dbReference>
<feature type="compositionally biased region" description="Basic and acidic residues" evidence="6">
    <location>
        <begin position="609"/>
        <end position="621"/>
    </location>
</feature>
<keyword evidence="5" id="KW-0175">Coiled coil</keyword>
<evidence type="ECO:0000256" key="1">
    <source>
        <dbReference type="ARBA" id="ARBA00022723"/>
    </source>
</evidence>
<keyword evidence="2 4" id="KW-0863">Zinc-finger</keyword>
<evidence type="ECO:0000256" key="2">
    <source>
        <dbReference type="ARBA" id="ARBA00022771"/>
    </source>
</evidence>
<feature type="compositionally biased region" description="Low complexity" evidence="6">
    <location>
        <begin position="367"/>
        <end position="379"/>
    </location>
</feature>
<evidence type="ECO:0000256" key="6">
    <source>
        <dbReference type="SAM" id="MobiDB-lite"/>
    </source>
</evidence>
<dbReference type="OrthoDB" id="10253329at2759"/>
<keyword evidence="3" id="KW-0862">Zinc</keyword>
<keyword evidence="9" id="KW-1185">Reference proteome</keyword>
<dbReference type="InterPro" id="IPR037274">
    <property type="entry name" value="Znf_CHY_sf"/>
</dbReference>
<evidence type="ECO:0000259" key="7">
    <source>
        <dbReference type="PROSITE" id="PS51266"/>
    </source>
</evidence>
<feature type="domain" description="CHY-type" evidence="7">
    <location>
        <begin position="527"/>
        <end position="594"/>
    </location>
</feature>
<dbReference type="EMBL" id="CALLCH030000021">
    <property type="protein sequence ID" value="CAI4219953.1"/>
    <property type="molecule type" value="Genomic_DNA"/>
</dbReference>
<evidence type="ECO:0000256" key="4">
    <source>
        <dbReference type="PROSITE-ProRule" id="PRU00601"/>
    </source>
</evidence>
<keyword evidence="1" id="KW-0479">Metal-binding</keyword>
<evidence type="ECO:0000313" key="8">
    <source>
        <dbReference type="EMBL" id="CAI4219953.1"/>
    </source>
</evidence>
<name>A0A9P1HDA4_9PEZI</name>
<feature type="region of interest" description="Disordered" evidence="6">
    <location>
        <begin position="603"/>
        <end position="638"/>
    </location>
</feature>
<reference evidence="8" key="1">
    <citation type="submission" date="2022-11" db="EMBL/GenBank/DDBJ databases">
        <authorList>
            <person name="Scott C."/>
            <person name="Bruce N."/>
        </authorList>
    </citation>
    <scope>NUCLEOTIDE SEQUENCE</scope>
</reference>
<sequence>MASLDPSAGSQGPGHSQAVSEPSSSRVVSKPVPSSQETDPRGYQLSQLRRRFNPKETNLPNGGTRLLFKLAPSDPDFPFDLDYLECEVAVPGDYPKGSSRPALAVKNSNIPRGFAINIERGWEKLVEEKKTSTLLSLMNMLDKNLESFLSEQKAETVKIMAFRDTRHLDQLPSAPLANTAAEPSFTKDQISEAKARRAQETRQLENRMSRLPMYRKSADGITLHFIIPLLYPLQQLRVQLNEVDSGEAEPVEELFTQKAVEQKQMTLTSHLNYLSTNMHVLAKMALLQAKAKDLEIAAEAKSEDVEDVVAEQVSTTATGAEDFVKSHIKVIPRPPEWGHDDDEAGSSDWSYDGEHTPDEDSSEGEGETSLNANASTASSQTVEKGTAMSFPTIELYGIELLQVSVLNLSVKCARCKTLNDITGLKHGVEKAGSCSKCANGFVVNYSQQLVHQNSTRAGLIDMGGCTIADMLPSTFVPVCAKCSTPSAGVTSVRDPRGEVPARLPGSLVPNSGPKRRQERLGLHAGEPLPDKGTCKHYKKSYRWFRFSCCGRVHPCDKCHDEAEAHVNEWANRMVCGFCSREQNYAVDACSFCGRSVIGRRGKGFWEGGKGTRDRRAMNRNDPRKHKRIGGSEAAKKNE</sequence>
<dbReference type="Pfam" id="PF05495">
    <property type="entry name" value="zf-CHY"/>
    <property type="match status" value="1"/>
</dbReference>
<feature type="compositionally biased region" description="Low complexity" evidence="6">
    <location>
        <begin position="19"/>
        <end position="35"/>
    </location>
</feature>